<proteinExistence type="predicted"/>
<dbReference type="RefSeq" id="WP_267846643.1">
    <property type="nucleotide sequence ID" value="NZ_JAPMXC010000001.1"/>
</dbReference>
<sequence length="1362" mass="146956">MLSNHLFLLSLGVLALVVAAVLGFVLYLAARNPHAQPQAGSRHARLRHDSLRSSFRAAVELIEANIASRDERYGVPWVLVLNEGEDAARLPVAQSGVASMLGGESTSAATAQGIAWEFFDRGIVIDLRGDYLGAPDEDDGTEKPWDEFLGLCRTYRPQRPFDSLVITVPAALLLDGSADAGLELTRRAKLAHRRLWLAQNRFAMRVAVYLVIVGGEHIDGFSTFARAVSEPLSASMLGWSSPFDLSTQYQSDWVDTAFSTVLKSVSDIGAELLALEAAAEHAAAILMLPARIDAMRERLRMYVDELMRPSAYHEPFLLRGIYLTGDRSESLERAAMLHTRERDETPEDEYGDDARADPGRRHDLLERLALQPAFLKDVFERKIFPERGLTRPSRTQQLRRPLMRRALRWGGILVLGGWGAGLVLASWQLRQRSVEWAAALDQLHRSEVFRDATLRSGAQLSPDWYRQTSLAILAINERFQPVTAAMIVMPGSWTLFDDLERRVGARFEQAFGEIAVDTIHRELAARISQLTGASLDPGTGNLGVGGECHAPAVSNPGAARPASLAVDDQPETIALQSYVLAVDQLEGALLALQRLRQAATSGSADLRLVIGYTLGVAPQGSVSRSLPYFYENGPQVDALFANDAPLIRTAVRCALDRGNARLEARLFTNNPSMAAEQTVDTLLASLPLTDAPAGAATDRFRQLVNAIQTESDLLASGTAGWMGPNGTGLGTGYDRLVAHVARNGLLGQDAADHLRTDTAAAFQAFRATFARDVDTPGGGLQWSEKQAQFSLSTDRMALKEALTNLLNQPFMAPPRDRVFPPMAIGTVLAWDAGQLDQVIALADRRKHYLADGLAHVSAGMQPVLATAVDRQFAATAEDQLVAAATVIAPLPDTDAAAFQAAQPRLQKIATLFEESAAASRADDLRATNSADALRHLRMVDDALTGSELYAVATSAPAPGANPDHALLATAFGVSDAASLSAYLGQQSARAQALGQQAAIYLSALAPTDAATPLARRWAAINRDLERYKLKNPNSALLALEQFVMALGSADTPADCVGKLSGQAPSTADNDYFAQIHQRLYMQLEMRCASERTRYGERAWNAFASLFNRELAGLSPFAGTTSTASASADPTQLARVLGRFEDTSRALGAQRVNGDIVVQGAGSAVQRFAARMDHADAFLTPLKPSDGQEAPGYDIAVEFRTEQQAEVDGNQIIEWSLQSGSQTVKSGDTPHTVHWAYGTPISLTLRLAKDAPLSAATDVQQPEMRSDGHSVTYRFADAWSLITLMNRHLTTQSGAGANARGQTLAFEFPVNTHNAGGNGPPSGDRRARVFARIALFEAGKKNALIWPGILPTRAPDWTGSGGD</sequence>
<accession>A0ABT3ZKB0</accession>
<dbReference type="InterPro" id="IPR053156">
    <property type="entry name" value="T6SS_TssM-like"/>
</dbReference>
<keyword evidence="2" id="KW-1133">Transmembrane helix</keyword>
<keyword evidence="5" id="KW-1185">Reference proteome</keyword>
<feature type="region of interest" description="Disordered" evidence="1">
    <location>
        <begin position="338"/>
        <end position="357"/>
    </location>
</feature>
<organism evidence="4 5">
    <name type="scientific">Robbsia betulipollinis</name>
    <dbReference type="NCBI Taxonomy" id="2981849"/>
    <lineage>
        <taxon>Bacteria</taxon>
        <taxon>Pseudomonadati</taxon>
        <taxon>Pseudomonadota</taxon>
        <taxon>Betaproteobacteria</taxon>
        <taxon>Burkholderiales</taxon>
        <taxon>Burkholderiaceae</taxon>
        <taxon>Robbsia</taxon>
    </lineage>
</organism>
<keyword evidence="2" id="KW-0812">Transmembrane</keyword>
<evidence type="ECO:0000259" key="3">
    <source>
        <dbReference type="Pfam" id="PF14331"/>
    </source>
</evidence>
<dbReference type="InterPro" id="IPR025743">
    <property type="entry name" value="TssM1_N"/>
</dbReference>
<evidence type="ECO:0000313" key="5">
    <source>
        <dbReference type="Proteomes" id="UP001082899"/>
    </source>
</evidence>
<protein>
    <submittedName>
        <fullName evidence="4">Type VI secretion system protein</fullName>
    </submittedName>
</protein>
<name>A0ABT3ZKB0_9BURK</name>
<evidence type="ECO:0000313" key="4">
    <source>
        <dbReference type="EMBL" id="MCY0386968.1"/>
    </source>
</evidence>
<gene>
    <name evidence="4" type="ORF">OVY01_06920</name>
</gene>
<dbReference type="Proteomes" id="UP001082899">
    <property type="component" value="Unassembled WGS sequence"/>
</dbReference>
<evidence type="ECO:0000256" key="2">
    <source>
        <dbReference type="SAM" id="Phobius"/>
    </source>
</evidence>
<evidence type="ECO:0000256" key="1">
    <source>
        <dbReference type="SAM" id="MobiDB-lite"/>
    </source>
</evidence>
<dbReference type="PANTHER" id="PTHR36153">
    <property type="entry name" value="INNER MEMBRANE PROTEIN-RELATED"/>
    <property type="match status" value="1"/>
</dbReference>
<feature type="transmembrane region" description="Helical" evidence="2">
    <location>
        <begin position="6"/>
        <end position="29"/>
    </location>
</feature>
<keyword evidence="2" id="KW-0472">Membrane</keyword>
<feature type="domain" description="Type VI secretion system component TssM1 N-terminal" evidence="3">
    <location>
        <begin position="142"/>
        <end position="409"/>
    </location>
</feature>
<dbReference type="Pfam" id="PF14331">
    <property type="entry name" value="IcmF-related_N"/>
    <property type="match status" value="1"/>
</dbReference>
<dbReference type="EMBL" id="JAPMXC010000001">
    <property type="protein sequence ID" value="MCY0386968.1"/>
    <property type="molecule type" value="Genomic_DNA"/>
</dbReference>
<comment type="caution">
    <text evidence="4">The sequence shown here is derived from an EMBL/GenBank/DDBJ whole genome shotgun (WGS) entry which is preliminary data.</text>
</comment>
<reference evidence="4" key="1">
    <citation type="submission" date="2022-11" db="EMBL/GenBank/DDBJ databases">
        <title>Robbsia betulipollinis sp. nov., isolated from pollen of birch (Betula pendula).</title>
        <authorList>
            <person name="Shi H."/>
            <person name="Ambika Manirajan B."/>
            <person name="Ratering S."/>
            <person name="Geissler-Plaum R."/>
            <person name="Schnell S."/>
        </authorList>
    </citation>
    <scope>NUCLEOTIDE SEQUENCE</scope>
    <source>
        <strain evidence="4">Bb-Pol-6</strain>
    </source>
</reference>
<dbReference type="PANTHER" id="PTHR36153:SF1">
    <property type="entry name" value="TYPE VI SECRETION SYSTEM COMPONENT TSSM1"/>
    <property type="match status" value="1"/>
</dbReference>